<reference evidence="2" key="1">
    <citation type="submission" date="2023-05" db="EMBL/GenBank/DDBJ databases">
        <authorList>
            <person name="Huff M."/>
        </authorList>
    </citation>
    <scope>NUCLEOTIDE SEQUENCE</scope>
</reference>
<feature type="compositionally biased region" description="Polar residues" evidence="1">
    <location>
        <begin position="55"/>
        <end position="72"/>
    </location>
</feature>
<dbReference type="AlphaFoldDB" id="A0AAD1Z7Y5"/>
<gene>
    <name evidence="2" type="ORF">FPE_LOCUS11473</name>
</gene>
<sequence>MNLGDDDFDFHILGDPESLSDDLEPTNGSSPLHITTRSPTTTTLEPAPIIPPAANESQSGPTVEQSLVTPTSPHHLPSTRGTDRAALDAIDDPHMGRGFREKMIFQMLGIFFKWKLMQRFQSKTTKKTPADMEGEKNPVWNFPIETLEDRFIEVNLPLKELFDNGSSAQNMSYAIAGTPEGRLSISYRFGDRILVKKPSGWNEAPSGWLKALEILRMQLSLMTVMFSTISLIQMEE</sequence>
<proteinExistence type="predicted"/>
<accession>A0AAD1Z7Y5</accession>
<keyword evidence="3" id="KW-1185">Reference proteome</keyword>
<dbReference type="Proteomes" id="UP000834106">
    <property type="component" value="Chromosome 6"/>
</dbReference>
<feature type="compositionally biased region" description="Low complexity" evidence="1">
    <location>
        <begin position="35"/>
        <end position="47"/>
    </location>
</feature>
<evidence type="ECO:0000313" key="2">
    <source>
        <dbReference type="EMBL" id="CAI9764043.1"/>
    </source>
</evidence>
<name>A0AAD1Z7Y5_9LAMI</name>
<organism evidence="2 3">
    <name type="scientific">Fraxinus pennsylvanica</name>
    <dbReference type="NCBI Taxonomy" id="56036"/>
    <lineage>
        <taxon>Eukaryota</taxon>
        <taxon>Viridiplantae</taxon>
        <taxon>Streptophyta</taxon>
        <taxon>Embryophyta</taxon>
        <taxon>Tracheophyta</taxon>
        <taxon>Spermatophyta</taxon>
        <taxon>Magnoliopsida</taxon>
        <taxon>eudicotyledons</taxon>
        <taxon>Gunneridae</taxon>
        <taxon>Pentapetalae</taxon>
        <taxon>asterids</taxon>
        <taxon>lamiids</taxon>
        <taxon>Lamiales</taxon>
        <taxon>Oleaceae</taxon>
        <taxon>Oleeae</taxon>
        <taxon>Fraxinus</taxon>
    </lineage>
</organism>
<protein>
    <submittedName>
        <fullName evidence="2">Uncharacterized protein</fullName>
    </submittedName>
</protein>
<dbReference type="EMBL" id="OU503041">
    <property type="protein sequence ID" value="CAI9764043.1"/>
    <property type="molecule type" value="Genomic_DNA"/>
</dbReference>
<evidence type="ECO:0000313" key="3">
    <source>
        <dbReference type="Proteomes" id="UP000834106"/>
    </source>
</evidence>
<evidence type="ECO:0000256" key="1">
    <source>
        <dbReference type="SAM" id="MobiDB-lite"/>
    </source>
</evidence>
<feature type="region of interest" description="Disordered" evidence="1">
    <location>
        <begin position="1"/>
        <end position="84"/>
    </location>
</feature>